<organism evidence="2">
    <name type="scientific">marine metagenome</name>
    <dbReference type="NCBI Taxonomy" id="408172"/>
    <lineage>
        <taxon>unclassified sequences</taxon>
        <taxon>metagenomes</taxon>
        <taxon>ecological metagenomes</taxon>
    </lineage>
</organism>
<dbReference type="SUPFAM" id="SSF56219">
    <property type="entry name" value="DNase I-like"/>
    <property type="match status" value="1"/>
</dbReference>
<sequence>MKFILSHIAFTGCLILFFPEAVFAYTGYTVRVMTYNLWNYGGESDIDNNREDDLRLVIGKTGPDLLVVQEVENEMGYTRFLEDVLNHTEKDWEGASFKDQPNTDYDIALFFKSEDFEMISTDTVDITSNWGHRDAVEFMVKHSESNQEVILYGVHFKAGSGEDDAADRESEATKLRKHLDDLDSTSHFFVMGDFNVYDGEEEGFQKLVESLEDNDGRLFDPIDAIASWHNNMDYAKIHTQATRASYNGWNYGGMDDRFDFILASKAVM</sequence>
<name>A0A382BBL4_9ZZZZ</name>
<dbReference type="Gene3D" id="3.60.10.10">
    <property type="entry name" value="Endonuclease/exonuclease/phosphatase"/>
    <property type="match status" value="1"/>
</dbReference>
<gene>
    <name evidence="2" type="ORF">METZ01_LOCUS163785</name>
</gene>
<dbReference type="AlphaFoldDB" id="A0A382BBL4"/>
<feature type="domain" description="Endonuclease/exonuclease/phosphatase" evidence="1">
    <location>
        <begin position="33"/>
        <end position="265"/>
    </location>
</feature>
<feature type="non-terminal residue" evidence="2">
    <location>
        <position position="268"/>
    </location>
</feature>
<dbReference type="Pfam" id="PF03372">
    <property type="entry name" value="Exo_endo_phos"/>
    <property type="match status" value="1"/>
</dbReference>
<accession>A0A382BBL4</accession>
<dbReference type="InterPro" id="IPR036691">
    <property type="entry name" value="Endo/exonu/phosph_ase_sf"/>
</dbReference>
<protein>
    <recommendedName>
        <fullName evidence="1">Endonuclease/exonuclease/phosphatase domain-containing protein</fullName>
    </recommendedName>
</protein>
<evidence type="ECO:0000313" key="2">
    <source>
        <dbReference type="EMBL" id="SVB10931.1"/>
    </source>
</evidence>
<reference evidence="2" key="1">
    <citation type="submission" date="2018-05" db="EMBL/GenBank/DDBJ databases">
        <authorList>
            <person name="Lanie J.A."/>
            <person name="Ng W.-L."/>
            <person name="Kazmierczak K.M."/>
            <person name="Andrzejewski T.M."/>
            <person name="Davidsen T.M."/>
            <person name="Wayne K.J."/>
            <person name="Tettelin H."/>
            <person name="Glass J.I."/>
            <person name="Rusch D."/>
            <person name="Podicherti R."/>
            <person name="Tsui H.-C.T."/>
            <person name="Winkler M.E."/>
        </authorList>
    </citation>
    <scope>NUCLEOTIDE SEQUENCE</scope>
</reference>
<evidence type="ECO:0000259" key="1">
    <source>
        <dbReference type="Pfam" id="PF03372"/>
    </source>
</evidence>
<dbReference type="InterPro" id="IPR005135">
    <property type="entry name" value="Endo/exonuclease/phosphatase"/>
</dbReference>
<dbReference type="GO" id="GO:0003824">
    <property type="term" value="F:catalytic activity"/>
    <property type="evidence" value="ECO:0007669"/>
    <property type="project" value="InterPro"/>
</dbReference>
<proteinExistence type="predicted"/>
<dbReference type="EMBL" id="UINC01028976">
    <property type="protein sequence ID" value="SVB10931.1"/>
    <property type="molecule type" value="Genomic_DNA"/>
</dbReference>